<organism evidence="3 4">
    <name type="scientific">Candidatus Acidulodesulfobacterium acidiphilum</name>
    <dbReference type="NCBI Taxonomy" id="2597224"/>
    <lineage>
        <taxon>Bacteria</taxon>
        <taxon>Deltaproteobacteria</taxon>
        <taxon>Candidatus Acidulodesulfobacterales</taxon>
        <taxon>Candidatus Acidulodesulfobacterium</taxon>
    </lineage>
</organism>
<accession>A0A520XEC0</accession>
<evidence type="ECO:0000259" key="1">
    <source>
        <dbReference type="Pfam" id="PF22515"/>
    </source>
</evidence>
<sequence length="275" mass="32868">MNNKKSKKDIVAEIFNICKKKNNFIFDNDLIKKILKKYNLNTNPYDITKLDNTSKYPEILLKEDYFIAHIGQGKHCFIKGLNKVFHEFEPIKEDEVIKWPYRPSILNDFSISESSALSLCFNHRIIHDFLYQDIAANPKIYTSERKRGVSFNYFIGKNLKMNFENLQIEIDLTMENYGFVTIFEGKNTVDSINWIKNFNIFQLYNPYRYYHNLKLTNKLDIKKLTACYLLRLKTSNGSKVRLYNYVFEDPEDINSIMLIQKNEYVLEKRRIIYDY</sequence>
<reference evidence="3 4" key="1">
    <citation type="submission" date="2019-01" db="EMBL/GenBank/DDBJ databases">
        <title>Insights into ecological role of a new deltaproteobacterial order Candidatus Sinidesulfobacterales (Sva0485) by metagenomics and metatranscriptomics.</title>
        <authorList>
            <person name="Tan S."/>
            <person name="Liu J."/>
            <person name="Fang Y."/>
            <person name="Hedlund B."/>
            <person name="Lian Z.-H."/>
            <person name="Huang L.-Y."/>
            <person name="Li J.-T."/>
            <person name="Huang L.-N."/>
            <person name="Li W.-J."/>
            <person name="Jiang H.-C."/>
            <person name="Dong H.-L."/>
            <person name="Shu W.-S."/>
        </authorList>
    </citation>
    <scope>NUCLEOTIDE SEQUENCE [LARGE SCALE GENOMIC DNA]</scope>
    <source>
        <strain evidence="3">AP4</strain>
    </source>
</reference>
<dbReference type="Proteomes" id="UP000322454">
    <property type="component" value="Unassembled WGS sequence"/>
</dbReference>
<evidence type="ECO:0000259" key="2">
    <source>
        <dbReference type="Pfam" id="PF22518"/>
    </source>
</evidence>
<feature type="domain" description="DUF6996" evidence="1">
    <location>
        <begin position="13"/>
        <end position="76"/>
    </location>
</feature>
<dbReference type="InterPro" id="IPR054266">
    <property type="entry name" value="DUF6997"/>
</dbReference>
<dbReference type="EMBL" id="SHMQ01000010">
    <property type="protein sequence ID" value="RZV39502.1"/>
    <property type="molecule type" value="Genomic_DNA"/>
</dbReference>
<evidence type="ECO:0000313" key="4">
    <source>
        <dbReference type="Proteomes" id="UP000322454"/>
    </source>
</evidence>
<name>A0A520XEC0_9DELT</name>
<feature type="domain" description="DUF6997" evidence="2">
    <location>
        <begin position="82"/>
        <end position="265"/>
    </location>
</feature>
<dbReference type="Pfam" id="PF22515">
    <property type="entry name" value="DUF6996"/>
    <property type="match status" value="1"/>
</dbReference>
<comment type="caution">
    <text evidence="3">The sequence shown here is derived from an EMBL/GenBank/DDBJ whole genome shotgun (WGS) entry which is preliminary data.</text>
</comment>
<dbReference type="InterPro" id="IPR054265">
    <property type="entry name" value="DUF6996"/>
</dbReference>
<dbReference type="AlphaFoldDB" id="A0A520XEC0"/>
<dbReference type="Pfam" id="PF22518">
    <property type="entry name" value="DUF6997"/>
    <property type="match status" value="1"/>
</dbReference>
<proteinExistence type="predicted"/>
<gene>
    <name evidence="3" type="ORF">EVJ48_04735</name>
</gene>
<evidence type="ECO:0000313" key="3">
    <source>
        <dbReference type="EMBL" id="RZV39502.1"/>
    </source>
</evidence>
<protein>
    <submittedName>
        <fullName evidence="3">Uncharacterized protein</fullName>
    </submittedName>
</protein>